<dbReference type="PANTHER" id="PTHR31511:SF12">
    <property type="entry name" value="RHO TERMINATION FACTOR N-TERMINAL DOMAIN-CONTAINING PROTEIN"/>
    <property type="match status" value="1"/>
</dbReference>
<dbReference type="EMBL" id="BGPR01031887">
    <property type="protein sequence ID" value="GBO05165.1"/>
    <property type="molecule type" value="Genomic_DNA"/>
</dbReference>
<name>A0A4Y2TWV4_ARAVE</name>
<dbReference type="OrthoDB" id="2419425at2759"/>
<keyword evidence="2" id="KW-1185">Reference proteome</keyword>
<gene>
    <name evidence="1" type="ORF">AVEN_58339_1</name>
</gene>
<evidence type="ECO:0000313" key="2">
    <source>
        <dbReference type="Proteomes" id="UP000499080"/>
    </source>
</evidence>
<dbReference type="Proteomes" id="UP000499080">
    <property type="component" value="Unassembled WGS sequence"/>
</dbReference>
<accession>A0A4Y2TWV4</accession>
<protein>
    <submittedName>
        <fullName evidence="1">Uncharacterized protein</fullName>
    </submittedName>
</protein>
<dbReference type="AlphaFoldDB" id="A0A4Y2TWV4"/>
<dbReference type="PANTHER" id="PTHR31511">
    <property type="entry name" value="PROTEIN CBG23764"/>
    <property type="match status" value="1"/>
</dbReference>
<sequence length="226" mass="26558">MVTEKEREFYTSFIRSDSMRTLLVENLNTDLQSALFKVKSSFDEFEARGSGWIIDFIEHLELKVATYTPLTRSSYIPTPESIKYTGSIVNFKNNDNKCFMWSMLAGLHPTKTNPHCVSKYTEFASEFKFEPEMTFPFTLNKVTKFKTLNDISINVFGYEKTAFPLYITEKKCATRVNLLFQYNTEIKHFCYINNMSRLLSSLSNHDRNLFLQQQLLTPMFFAIYFR</sequence>
<organism evidence="1 2">
    <name type="scientific">Araneus ventricosus</name>
    <name type="common">Orbweaver spider</name>
    <name type="synonym">Epeira ventricosa</name>
    <dbReference type="NCBI Taxonomy" id="182803"/>
    <lineage>
        <taxon>Eukaryota</taxon>
        <taxon>Metazoa</taxon>
        <taxon>Ecdysozoa</taxon>
        <taxon>Arthropoda</taxon>
        <taxon>Chelicerata</taxon>
        <taxon>Arachnida</taxon>
        <taxon>Araneae</taxon>
        <taxon>Araneomorphae</taxon>
        <taxon>Entelegynae</taxon>
        <taxon>Araneoidea</taxon>
        <taxon>Araneidae</taxon>
        <taxon>Araneus</taxon>
    </lineage>
</organism>
<proteinExistence type="predicted"/>
<reference evidence="1 2" key="1">
    <citation type="journal article" date="2019" name="Sci. Rep.">
        <title>Orb-weaving spider Araneus ventricosus genome elucidates the spidroin gene catalogue.</title>
        <authorList>
            <person name="Kono N."/>
            <person name="Nakamura H."/>
            <person name="Ohtoshi R."/>
            <person name="Moran D.A.P."/>
            <person name="Shinohara A."/>
            <person name="Yoshida Y."/>
            <person name="Fujiwara M."/>
            <person name="Mori M."/>
            <person name="Tomita M."/>
            <person name="Arakawa K."/>
        </authorList>
    </citation>
    <scope>NUCLEOTIDE SEQUENCE [LARGE SCALE GENOMIC DNA]</scope>
</reference>
<comment type="caution">
    <text evidence="1">The sequence shown here is derived from an EMBL/GenBank/DDBJ whole genome shotgun (WGS) entry which is preliminary data.</text>
</comment>
<evidence type="ECO:0000313" key="1">
    <source>
        <dbReference type="EMBL" id="GBO05165.1"/>
    </source>
</evidence>